<feature type="transmembrane region" description="Helical" evidence="1">
    <location>
        <begin position="12"/>
        <end position="29"/>
    </location>
</feature>
<proteinExistence type="predicted"/>
<dbReference type="OrthoDB" id="193343at2"/>
<dbReference type="RefSeq" id="WP_147134715.1">
    <property type="nucleotide sequence ID" value="NZ_BAABIJ010000001.1"/>
</dbReference>
<feature type="transmembrane region" description="Helical" evidence="1">
    <location>
        <begin position="35"/>
        <end position="58"/>
    </location>
</feature>
<dbReference type="AlphaFoldDB" id="A0A562VCT7"/>
<reference evidence="2 3" key="1">
    <citation type="journal article" date="2013" name="Stand. Genomic Sci.">
        <title>Genomic Encyclopedia of Type Strains, Phase I: The one thousand microbial genomes (KMG-I) project.</title>
        <authorList>
            <person name="Kyrpides N.C."/>
            <person name="Woyke T."/>
            <person name="Eisen J.A."/>
            <person name="Garrity G."/>
            <person name="Lilburn T.G."/>
            <person name="Beck B.J."/>
            <person name="Whitman W.B."/>
            <person name="Hugenholtz P."/>
            <person name="Klenk H.P."/>
        </authorList>
    </citation>
    <scope>NUCLEOTIDE SEQUENCE [LARGE SCALE GENOMIC DNA]</scope>
    <source>
        <strain evidence="2 3">DSM 45044</strain>
    </source>
</reference>
<evidence type="ECO:0000256" key="1">
    <source>
        <dbReference type="SAM" id="Phobius"/>
    </source>
</evidence>
<evidence type="ECO:0000313" key="2">
    <source>
        <dbReference type="EMBL" id="TWJ15658.1"/>
    </source>
</evidence>
<name>A0A562VCT7_9ACTN</name>
<dbReference type="Pfam" id="PF03729">
    <property type="entry name" value="DUF308"/>
    <property type="match status" value="2"/>
</dbReference>
<protein>
    <submittedName>
        <fullName evidence="2">Uncharacterized membrane protein HdeD (DUF308 family)</fullName>
    </submittedName>
</protein>
<keyword evidence="1" id="KW-0812">Transmembrane</keyword>
<evidence type="ECO:0000313" key="3">
    <source>
        <dbReference type="Proteomes" id="UP000321617"/>
    </source>
</evidence>
<dbReference type="EMBL" id="VLLL01000005">
    <property type="protein sequence ID" value="TWJ15658.1"/>
    <property type="molecule type" value="Genomic_DNA"/>
</dbReference>
<dbReference type="GO" id="GO:0005886">
    <property type="term" value="C:plasma membrane"/>
    <property type="evidence" value="ECO:0007669"/>
    <property type="project" value="TreeGrafter"/>
</dbReference>
<feature type="transmembrane region" description="Helical" evidence="1">
    <location>
        <begin position="65"/>
        <end position="84"/>
    </location>
</feature>
<feature type="transmembrane region" description="Helical" evidence="1">
    <location>
        <begin position="146"/>
        <end position="169"/>
    </location>
</feature>
<dbReference type="InterPro" id="IPR005325">
    <property type="entry name" value="DUF308_memb"/>
</dbReference>
<organism evidence="2 3">
    <name type="scientific">Stackebrandtia albiflava</name>
    <dbReference type="NCBI Taxonomy" id="406432"/>
    <lineage>
        <taxon>Bacteria</taxon>
        <taxon>Bacillati</taxon>
        <taxon>Actinomycetota</taxon>
        <taxon>Actinomycetes</taxon>
        <taxon>Glycomycetales</taxon>
        <taxon>Glycomycetaceae</taxon>
        <taxon>Stackebrandtia</taxon>
    </lineage>
</organism>
<feature type="transmembrane region" description="Helical" evidence="1">
    <location>
        <begin position="90"/>
        <end position="110"/>
    </location>
</feature>
<comment type="caution">
    <text evidence="2">The sequence shown here is derived from an EMBL/GenBank/DDBJ whole genome shotgun (WGS) entry which is preliminary data.</text>
</comment>
<accession>A0A562VCT7</accession>
<sequence>MRELLGRTWGLVVFRGVIGVIFGALALLWPQITLLALVVLFGAYAIVDGVMAIVMGFSGRGGERWVLVAMGLVGVLAGLIAFVWPGVTALVLLWVIAFWAVLTGVMYLVAAWRLRREIDNEWLLGLTGVASIGLGVVLLFQPAAGAVALVVTIGVFAIVWGVLSIVLGLRMRGVSRREGGLGATAFG</sequence>
<keyword evidence="1" id="KW-1133">Transmembrane helix</keyword>
<dbReference type="InterPro" id="IPR052712">
    <property type="entry name" value="Acid_resist_chaperone_HdeD"/>
</dbReference>
<gene>
    <name evidence="2" type="ORF">LX16_1369</name>
</gene>
<feature type="transmembrane region" description="Helical" evidence="1">
    <location>
        <begin position="122"/>
        <end position="140"/>
    </location>
</feature>
<dbReference type="PANTHER" id="PTHR34989">
    <property type="entry name" value="PROTEIN HDED"/>
    <property type="match status" value="1"/>
</dbReference>
<dbReference type="PANTHER" id="PTHR34989:SF1">
    <property type="entry name" value="PROTEIN HDED"/>
    <property type="match status" value="1"/>
</dbReference>
<keyword evidence="3" id="KW-1185">Reference proteome</keyword>
<keyword evidence="1" id="KW-0472">Membrane</keyword>
<dbReference type="Proteomes" id="UP000321617">
    <property type="component" value="Unassembled WGS sequence"/>
</dbReference>